<proteinExistence type="predicted"/>
<name>A0A9N8ZSQ1_9GLOM</name>
<reference evidence="1" key="1">
    <citation type="submission" date="2021-06" db="EMBL/GenBank/DDBJ databases">
        <authorList>
            <person name="Kallberg Y."/>
            <person name="Tangrot J."/>
            <person name="Rosling A."/>
        </authorList>
    </citation>
    <scope>NUCLEOTIDE SEQUENCE</scope>
    <source>
        <strain evidence="1">BR232B</strain>
    </source>
</reference>
<protein>
    <submittedName>
        <fullName evidence="1">10411_t:CDS:1</fullName>
    </submittedName>
</protein>
<dbReference type="AlphaFoldDB" id="A0A9N8ZSQ1"/>
<organism evidence="1 2">
    <name type="scientific">Paraglomus brasilianum</name>
    <dbReference type="NCBI Taxonomy" id="144538"/>
    <lineage>
        <taxon>Eukaryota</taxon>
        <taxon>Fungi</taxon>
        <taxon>Fungi incertae sedis</taxon>
        <taxon>Mucoromycota</taxon>
        <taxon>Glomeromycotina</taxon>
        <taxon>Glomeromycetes</taxon>
        <taxon>Paraglomerales</taxon>
        <taxon>Paraglomeraceae</taxon>
        <taxon>Paraglomus</taxon>
    </lineage>
</organism>
<dbReference type="Proteomes" id="UP000789739">
    <property type="component" value="Unassembled WGS sequence"/>
</dbReference>
<comment type="caution">
    <text evidence="1">The sequence shown here is derived from an EMBL/GenBank/DDBJ whole genome shotgun (WGS) entry which is preliminary data.</text>
</comment>
<keyword evidence="2" id="KW-1185">Reference proteome</keyword>
<gene>
    <name evidence="1" type="ORF">PBRASI_LOCUS2893</name>
</gene>
<dbReference type="EMBL" id="CAJVPI010000241">
    <property type="protein sequence ID" value="CAG8506676.1"/>
    <property type="molecule type" value="Genomic_DNA"/>
</dbReference>
<evidence type="ECO:0000313" key="1">
    <source>
        <dbReference type="EMBL" id="CAG8506676.1"/>
    </source>
</evidence>
<sequence length="64" mass="7463">MAAEEAESLTSTFKETLMEEVKTTIEKLCRRARGIQSPSRESPRAIMNNFSRRWVSNWNQLIMT</sequence>
<accession>A0A9N8ZSQ1</accession>
<evidence type="ECO:0000313" key="2">
    <source>
        <dbReference type="Proteomes" id="UP000789739"/>
    </source>
</evidence>